<organism evidence="1 2">
    <name type="scientific">Roseibium aggregatum</name>
    <dbReference type="NCBI Taxonomy" id="187304"/>
    <lineage>
        <taxon>Bacteria</taxon>
        <taxon>Pseudomonadati</taxon>
        <taxon>Pseudomonadota</taxon>
        <taxon>Alphaproteobacteria</taxon>
        <taxon>Hyphomicrobiales</taxon>
        <taxon>Stappiaceae</taxon>
        <taxon>Roseibium</taxon>
    </lineage>
</organism>
<dbReference type="InterPro" id="IPR010626">
    <property type="entry name" value="DUF1217"/>
</dbReference>
<sequence>MINTLSQVQLVRTNMERSLKTVAADPMVERQTEYYRENIRNIKSIDEFLADDRIFNYAMTAMGLEDMIYAKAFIRKVLEEGTDERGAFANQLADTKYKNFAETFNFKRYGETTTSFARTQDAIVQKYHRQTLEVREGEQNQGVRLALYFERRAPDITNAYDVLADRALAEAVYTSLGLPQEFAMTDIDKQAAYLEERLDFSKFGDADYLAKFLNRFSALYDLSNGPSGNMSPTLALYGNGRGVIQMGEGLLASIQNFRLGGF</sequence>
<name>A0A0M6XY43_9HYPH</name>
<keyword evidence="2" id="KW-1185">Reference proteome</keyword>
<dbReference type="EMBL" id="CXST01000001">
    <property type="protein sequence ID" value="CTQ42403.1"/>
    <property type="molecule type" value="Genomic_DNA"/>
</dbReference>
<reference evidence="2" key="1">
    <citation type="submission" date="2015-07" db="EMBL/GenBank/DDBJ databases">
        <authorList>
            <person name="Rodrigo-Torres Lidia"/>
            <person name="Arahal R.David."/>
        </authorList>
    </citation>
    <scope>NUCLEOTIDE SEQUENCE [LARGE SCALE GENOMIC DNA]</scope>
    <source>
        <strain evidence="2">CECT 4801</strain>
    </source>
</reference>
<dbReference type="Gene3D" id="1.10.3700.10">
    <property type="entry name" value="AGR C 984p-like"/>
    <property type="match status" value="1"/>
</dbReference>
<dbReference type="KEGG" id="lagg:B0E33_25990"/>
<dbReference type="Proteomes" id="UP000048926">
    <property type="component" value="Unassembled WGS sequence"/>
</dbReference>
<evidence type="ECO:0008006" key="3">
    <source>
        <dbReference type="Google" id="ProtNLM"/>
    </source>
</evidence>
<dbReference type="AlphaFoldDB" id="A0A0M6XY43"/>
<evidence type="ECO:0000313" key="2">
    <source>
        <dbReference type="Proteomes" id="UP000048926"/>
    </source>
</evidence>
<gene>
    <name evidence="1" type="ORF">LAL4801_00831</name>
</gene>
<dbReference type="STRING" id="187304.B0E33_25990"/>
<proteinExistence type="predicted"/>
<protein>
    <recommendedName>
        <fullName evidence="3">DUF1217 domain-containing protein</fullName>
    </recommendedName>
</protein>
<dbReference type="SUPFAM" id="SSF158837">
    <property type="entry name" value="AGR C 984p-like"/>
    <property type="match status" value="1"/>
</dbReference>
<evidence type="ECO:0000313" key="1">
    <source>
        <dbReference type="EMBL" id="CTQ42403.1"/>
    </source>
</evidence>
<dbReference type="Pfam" id="PF06748">
    <property type="entry name" value="DUF1217"/>
    <property type="match status" value="1"/>
</dbReference>
<dbReference type="OrthoDB" id="7824597at2"/>
<accession>A0A0M6XY43</accession>
<dbReference type="RefSeq" id="WP_022998532.1">
    <property type="nucleotide sequence ID" value="NZ_CP045617.1"/>
</dbReference>
<dbReference type="InterPro" id="IPR023157">
    <property type="entry name" value="AGR-C-984p-like_sf"/>
</dbReference>